<feature type="compositionally biased region" description="Polar residues" evidence="2">
    <location>
        <begin position="753"/>
        <end position="764"/>
    </location>
</feature>
<proteinExistence type="predicted"/>
<comment type="caution">
    <text evidence="3">The sequence shown here is derived from an EMBL/GenBank/DDBJ whole genome shotgun (WGS) entry which is preliminary data.</text>
</comment>
<feature type="region of interest" description="Disordered" evidence="2">
    <location>
        <begin position="396"/>
        <end position="434"/>
    </location>
</feature>
<gene>
    <name evidence="3" type="ORF">ABMA28_009865</name>
</gene>
<protein>
    <recommendedName>
        <fullName evidence="5">UV radiation resistance-associated gene protein</fullName>
    </recommendedName>
</protein>
<sequence>MFGRPRCREWTPLATQQLRLRSLIQIVGYNIRPPEGCTSQCSFYLTLHHTTMSAPFYTSERISSPHPKWKEIDSELIQRMSSTNVVIRIWCHAMTASDQSEVPQDTIIQTWGVYFSGLRYIGANLALNFTSDCFKSNTLVFQMHGGYFCSYKSLKLDIIPPENELEHGSLSSDSSGKTNLSRVTLEPKFIQNHKHLKESRSVSPSKFSKRYEKEYSKSNSPVERSFKQNFPTIRNSASLNISPNQRRERRRDDSDERERKKTDPNYIYEHSPENLDVKEFTNGGLSKNASQEELSGSKIDLSETAENYDLRNESDGAPKYRYLALNFLKSEIRPSYNATKLQKLHLLQYSIKKRQEAVQEIKERIYQKSAVTNDSWTQPDDQLEVRLKFKSRSQKNLFSPDDESLDKQKSSSQSDLTVKNGRIKEEKPPVSNGPRLALKLNDLLSFKAKPSPFQRSEHIRLTKQLEILRFKRIILSDERDSKLANIRRLKEIRAKLFEENQDIGSELMENYHTLSRRTETVKEKKQSCAALRELAARSHAALANLRCELLNQLHQIFYIEQKDSTTWTIIGVPLPICGDESPRANNPVSDAVAAGFVAQAACLAAAALNQPLRYKITLLGSASKILDITPDLPDPNIPLFARGGDSTLFLYAMFLLNKCIAQLLWGRGMHVSDLRPTLANLQRLLTAPSNLSDTSKLFGTYRWLADSQCPRTQSLRSLVATERTKFRQFNRFKDAVDGQAPAAALKRHRHSRSVGSYNDDQELPTLNASTTSIMGSEPNIYNMKLTQANSADMPPNLLKTHNSDSEIRRHTEKPTEGTEEPTVIFTLGEDTTLADIKSEKLVRISSNNGDCDTCLDENVKRICSEIENFCSTSGNRDIHEGFDVAKHMEAINENMVKYVESKVGDIESVDVACDACENKDVCDVVCAKNVTDVIVIPSAEAILDTGQVTVGQDGDAK</sequence>
<dbReference type="EMBL" id="JBEDNZ010000024">
    <property type="protein sequence ID" value="KAL0811465.1"/>
    <property type="molecule type" value="Genomic_DNA"/>
</dbReference>
<name>A0ABD0SBN4_LOXSC</name>
<evidence type="ECO:0000256" key="2">
    <source>
        <dbReference type="SAM" id="MobiDB-lite"/>
    </source>
</evidence>
<evidence type="ECO:0000256" key="1">
    <source>
        <dbReference type="ARBA" id="ARBA00023054"/>
    </source>
</evidence>
<feature type="compositionally biased region" description="Basic and acidic residues" evidence="2">
    <location>
        <begin position="250"/>
        <end position="263"/>
    </location>
</feature>
<feature type="region of interest" description="Disordered" evidence="2">
    <location>
        <begin position="744"/>
        <end position="764"/>
    </location>
</feature>
<feature type="region of interest" description="Disordered" evidence="2">
    <location>
        <begin position="211"/>
        <end position="271"/>
    </location>
</feature>
<feature type="compositionally biased region" description="Polar residues" evidence="2">
    <location>
        <begin position="283"/>
        <end position="294"/>
    </location>
</feature>
<accession>A0ABD0SBN4</accession>
<evidence type="ECO:0008006" key="5">
    <source>
        <dbReference type="Google" id="ProtNLM"/>
    </source>
</evidence>
<dbReference type="PANTHER" id="PTHR15157:SF5">
    <property type="entry name" value="UV RADIATION RESISTANCE-ASSOCIATED GENE PROTEIN"/>
    <property type="match status" value="1"/>
</dbReference>
<reference evidence="3 4" key="1">
    <citation type="submission" date="2024-06" db="EMBL/GenBank/DDBJ databases">
        <title>A chromosome-level genome assembly of beet webworm, Loxostege sticticalis.</title>
        <authorList>
            <person name="Zhang Y."/>
        </authorList>
    </citation>
    <scope>NUCLEOTIDE SEQUENCE [LARGE SCALE GENOMIC DNA]</scope>
    <source>
        <strain evidence="3">AQ028</strain>
        <tissue evidence="3">Male pupae</tissue>
    </source>
</reference>
<feature type="region of interest" description="Disordered" evidence="2">
    <location>
        <begin position="281"/>
        <end position="300"/>
    </location>
</feature>
<dbReference type="PANTHER" id="PTHR15157">
    <property type="entry name" value="UV RADIATION RESISTANCE-ASSOCIATED GENE PROTEIN"/>
    <property type="match status" value="1"/>
</dbReference>
<dbReference type="Proteomes" id="UP001549921">
    <property type="component" value="Unassembled WGS sequence"/>
</dbReference>
<feature type="region of interest" description="Disordered" evidence="2">
    <location>
        <begin position="800"/>
        <end position="819"/>
    </location>
</feature>
<evidence type="ECO:0000313" key="4">
    <source>
        <dbReference type="Proteomes" id="UP001549921"/>
    </source>
</evidence>
<evidence type="ECO:0000313" key="3">
    <source>
        <dbReference type="EMBL" id="KAL0811465.1"/>
    </source>
</evidence>
<keyword evidence="1" id="KW-0175">Coiled coil</keyword>
<organism evidence="3 4">
    <name type="scientific">Loxostege sticticalis</name>
    <name type="common">Beet webworm moth</name>
    <dbReference type="NCBI Taxonomy" id="481309"/>
    <lineage>
        <taxon>Eukaryota</taxon>
        <taxon>Metazoa</taxon>
        <taxon>Ecdysozoa</taxon>
        <taxon>Arthropoda</taxon>
        <taxon>Hexapoda</taxon>
        <taxon>Insecta</taxon>
        <taxon>Pterygota</taxon>
        <taxon>Neoptera</taxon>
        <taxon>Endopterygota</taxon>
        <taxon>Lepidoptera</taxon>
        <taxon>Glossata</taxon>
        <taxon>Ditrysia</taxon>
        <taxon>Pyraloidea</taxon>
        <taxon>Crambidae</taxon>
        <taxon>Pyraustinae</taxon>
        <taxon>Loxostege</taxon>
    </lineage>
</organism>
<dbReference type="AlphaFoldDB" id="A0ABD0SBN4"/>
<feature type="compositionally biased region" description="Polar residues" evidence="2">
    <location>
        <begin position="217"/>
        <end position="244"/>
    </location>
</feature>
<feature type="compositionally biased region" description="Basic and acidic residues" evidence="2">
    <location>
        <begin position="801"/>
        <end position="816"/>
    </location>
</feature>